<comment type="pathway">
    <text evidence="1 7">Cofactor biosynthesis; tetrahydrofolate biosynthesis; 5,6,7,8-tetrahydrofolate from 7,8-dihydrofolate: step 1/1.</text>
</comment>
<evidence type="ECO:0000256" key="4">
    <source>
        <dbReference type="ARBA" id="ARBA00022563"/>
    </source>
</evidence>
<feature type="domain" description="DHFR" evidence="9">
    <location>
        <begin position="1"/>
        <end position="162"/>
    </location>
</feature>
<name>A0ABP7ELN8_9STAP</name>
<accession>A0ABP7ELN8</accession>
<dbReference type="PIRSF" id="PIRSF000194">
    <property type="entry name" value="DHFR"/>
    <property type="match status" value="1"/>
</dbReference>
<dbReference type="InterPro" id="IPR001796">
    <property type="entry name" value="DHFR_dom"/>
</dbReference>
<dbReference type="InterPro" id="IPR024072">
    <property type="entry name" value="DHFR-like_dom_sf"/>
</dbReference>
<evidence type="ECO:0000256" key="8">
    <source>
        <dbReference type="RuleBase" id="RU004474"/>
    </source>
</evidence>
<reference evidence="11" key="1">
    <citation type="journal article" date="2019" name="Int. J. Syst. Evol. Microbiol.">
        <title>The Global Catalogue of Microorganisms (GCM) 10K type strain sequencing project: providing services to taxonomists for standard genome sequencing and annotation.</title>
        <authorList>
            <consortium name="The Broad Institute Genomics Platform"/>
            <consortium name="The Broad Institute Genome Sequencing Center for Infectious Disease"/>
            <person name="Wu L."/>
            <person name="Ma J."/>
        </authorList>
    </citation>
    <scope>NUCLEOTIDE SEQUENCE [LARGE SCALE GENOMIC DNA]</scope>
    <source>
        <strain evidence="11">JCM 16981</strain>
    </source>
</reference>
<keyword evidence="11" id="KW-1185">Reference proteome</keyword>
<dbReference type="PANTHER" id="PTHR48069">
    <property type="entry name" value="DIHYDROFOLATE REDUCTASE"/>
    <property type="match status" value="1"/>
</dbReference>
<dbReference type="EC" id="1.5.1.3" evidence="3 7"/>
<evidence type="ECO:0000313" key="10">
    <source>
        <dbReference type="EMBL" id="GAA3720985.1"/>
    </source>
</evidence>
<evidence type="ECO:0000256" key="2">
    <source>
        <dbReference type="ARBA" id="ARBA00009539"/>
    </source>
</evidence>
<dbReference type="CDD" id="cd00209">
    <property type="entry name" value="DHFR"/>
    <property type="match status" value="1"/>
</dbReference>
<dbReference type="PROSITE" id="PS00075">
    <property type="entry name" value="DHFR_1"/>
    <property type="match status" value="1"/>
</dbReference>
<dbReference type="InterPro" id="IPR012259">
    <property type="entry name" value="DHFR"/>
</dbReference>
<comment type="catalytic activity">
    <reaction evidence="7">
        <text>(6S)-5,6,7,8-tetrahydrofolate + NADP(+) = 7,8-dihydrofolate + NADPH + H(+)</text>
        <dbReference type="Rhea" id="RHEA:15009"/>
        <dbReference type="ChEBI" id="CHEBI:15378"/>
        <dbReference type="ChEBI" id="CHEBI:57451"/>
        <dbReference type="ChEBI" id="CHEBI:57453"/>
        <dbReference type="ChEBI" id="CHEBI:57783"/>
        <dbReference type="ChEBI" id="CHEBI:58349"/>
        <dbReference type="EC" id="1.5.1.3"/>
    </reaction>
</comment>
<dbReference type="Gene3D" id="3.40.430.10">
    <property type="entry name" value="Dihydrofolate Reductase, subunit A"/>
    <property type="match status" value="1"/>
</dbReference>
<evidence type="ECO:0000259" key="9">
    <source>
        <dbReference type="PROSITE" id="PS51330"/>
    </source>
</evidence>
<dbReference type="RefSeq" id="WP_344701809.1">
    <property type="nucleotide sequence ID" value="NZ_BAABCK010000017.1"/>
</dbReference>
<evidence type="ECO:0000256" key="6">
    <source>
        <dbReference type="ARBA" id="ARBA00023002"/>
    </source>
</evidence>
<comment type="caution">
    <text evidence="10">The sequence shown here is derived from an EMBL/GenBank/DDBJ whole genome shotgun (WGS) entry which is preliminary data.</text>
</comment>
<dbReference type="PRINTS" id="PR00070">
    <property type="entry name" value="DHFR"/>
</dbReference>
<keyword evidence="5 7" id="KW-0521">NADP</keyword>
<dbReference type="PANTHER" id="PTHR48069:SF3">
    <property type="entry name" value="DIHYDROFOLATE REDUCTASE"/>
    <property type="match status" value="1"/>
</dbReference>
<keyword evidence="4 7" id="KW-0554">One-carbon metabolism</keyword>
<gene>
    <name evidence="10" type="primary">dfr</name>
    <name evidence="10" type="ORF">GCM10022378_08860</name>
</gene>
<protein>
    <recommendedName>
        <fullName evidence="3 7">Dihydrofolate reductase</fullName>
        <ecNumber evidence="3 7">1.5.1.3</ecNumber>
    </recommendedName>
</protein>
<evidence type="ECO:0000256" key="3">
    <source>
        <dbReference type="ARBA" id="ARBA00012856"/>
    </source>
</evidence>
<organism evidence="10 11">
    <name type="scientific">Salinicoccus jeotgali</name>
    <dbReference type="NCBI Taxonomy" id="381634"/>
    <lineage>
        <taxon>Bacteria</taxon>
        <taxon>Bacillati</taxon>
        <taxon>Bacillota</taxon>
        <taxon>Bacilli</taxon>
        <taxon>Bacillales</taxon>
        <taxon>Staphylococcaceae</taxon>
        <taxon>Salinicoccus</taxon>
    </lineage>
</organism>
<evidence type="ECO:0000256" key="5">
    <source>
        <dbReference type="ARBA" id="ARBA00022857"/>
    </source>
</evidence>
<dbReference type="Pfam" id="PF00186">
    <property type="entry name" value="DHFR_1"/>
    <property type="match status" value="1"/>
</dbReference>
<dbReference type="PROSITE" id="PS51330">
    <property type="entry name" value="DHFR_2"/>
    <property type="match status" value="1"/>
</dbReference>
<proteinExistence type="inferred from homology"/>
<dbReference type="EMBL" id="BAABCK010000017">
    <property type="protein sequence ID" value="GAA3720985.1"/>
    <property type="molecule type" value="Genomic_DNA"/>
</dbReference>
<dbReference type="Proteomes" id="UP001500920">
    <property type="component" value="Unassembled WGS sequence"/>
</dbReference>
<dbReference type="InterPro" id="IPR017925">
    <property type="entry name" value="DHFR_CS"/>
</dbReference>
<evidence type="ECO:0000256" key="7">
    <source>
        <dbReference type="PIRNR" id="PIRNR000194"/>
    </source>
</evidence>
<keyword evidence="6 7" id="KW-0560">Oxidoreductase</keyword>
<comment type="function">
    <text evidence="7">Key enzyme in folate metabolism. Catalyzes an essential reaction for de novo glycine and purine synthesis, and for DNA precursor synthesis.</text>
</comment>
<evidence type="ECO:0000256" key="1">
    <source>
        <dbReference type="ARBA" id="ARBA00004903"/>
    </source>
</evidence>
<dbReference type="SUPFAM" id="SSF53597">
    <property type="entry name" value="Dihydrofolate reductase-like"/>
    <property type="match status" value="1"/>
</dbReference>
<evidence type="ECO:0000313" key="11">
    <source>
        <dbReference type="Proteomes" id="UP001500920"/>
    </source>
</evidence>
<comment type="similarity">
    <text evidence="2 7 8">Belongs to the dihydrofolate reductase family.</text>
</comment>
<sequence>MIAYVWAEDEDKVIGKDGELPWHLPADMAFFKKVTLQGDIVMGRRTYETIPKRPLLGRRNIVLTTNQDYEAPGAMVVHSKEEALALGKEYGEDLYIIGGATLFKMFEDDVEILYRTLINEHFKGDTYFPRDFDYDKFERIQSEVGPVDDKNKYAHTYEVWQRKE</sequence>